<dbReference type="SUPFAM" id="SSF53335">
    <property type="entry name" value="S-adenosyl-L-methionine-dependent methyltransferases"/>
    <property type="match status" value="1"/>
</dbReference>
<organism evidence="4 5">
    <name type="scientific">Longicatena caecimuris</name>
    <dbReference type="NCBI Taxonomy" id="1796635"/>
    <lineage>
        <taxon>Bacteria</taxon>
        <taxon>Bacillati</taxon>
        <taxon>Bacillota</taxon>
        <taxon>Erysipelotrichia</taxon>
        <taxon>Erysipelotrichales</taxon>
        <taxon>Erysipelotrichaceae</taxon>
        <taxon>Longicatena</taxon>
    </lineage>
</organism>
<dbReference type="Gene3D" id="3.40.50.150">
    <property type="entry name" value="Vaccinia Virus protein VP39"/>
    <property type="match status" value="1"/>
</dbReference>
<dbReference type="InterPro" id="IPR029063">
    <property type="entry name" value="SAM-dependent_MTases_sf"/>
</dbReference>
<dbReference type="PANTHER" id="PTHR43861">
    <property type="entry name" value="TRANS-ACONITATE 2-METHYLTRANSFERASE-RELATED"/>
    <property type="match status" value="1"/>
</dbReference>
<dbReference type="GO" id="GO:0008168">
    <property type="term" value="F:methyltransferase activity"/>
    <property type="evidence" value="ECO:0007669"/>
    <property type="project" value="UniProtKB-KW"/>
</dbReference>
<dbReference type="InterPro" id="IPR041698">
    <property type="entry name" value="Methyltransf_25"/>
</dbReference>
<feature type="domain" description="Methyltransferase" evidence="3">
    <location>
        <begin position="51"/>
        <end position="144"/>
    </location>
</feature>
<gene>
    <name evidence="4" type="ORF">EDD61_11650</name>
</gene>
<evidence type="ECO:0000313" key="4">
    <source>
        <dbReference type="EMBL" id="TCU57737.1"/>
    </source>
</evidence>
<keyword evidence="2 4" id="KW-0808">Transferase</keyword>
<comment type="caution">
    <text evidence="4">The sequence shown here is derived from an EMBL/GenBank/DDBJ whole genome shotgun (WGS) entry which is preliminary data.</text>
</comment>
<sequence length="208" mass="23760">MLDEKGFDTWSKSYDASVKQSDENHQYPFAGYEKVLDAIKQEVLRKPKPTILDIGFGTAVLTKQLYDHGCLVYGVDFSKRMLAFAQEKMPEAKLLQADFTEGLPAMLKEQKYDIILSTYAIHHLEDAKKVSFLNDLLQLLKPEGKILLGDVMFAHEDQLLDCKRHAKDAWDEDECYLVVDKLPAFPKTNMNFYPISFCAGILEISKTK</sequence>
<evidence type="ECO:0000256" key="2">
    <source>
        <dbReference type="ARBA" id="ARBA00022679"/>
    </source>
</evidence>
<dbReference type="EMBL" id="SMBP01000016">
    <property type="protein sequence ID" value="TCU57737.1"/>
    <property type="molecule type" value="Genomic_DNA"/>
</dbReference>
<dbReference type="Pfam" id="PF13649">
    <property type="entry name" value="Methyltransf_25"/>
    <property type="match status" value="1"/>
</dbReference>
<dbReference type="GO" id="GO:0032259">
    <property type="term" value="P:methylation"/>
    <property type="evidence" value="ECO:0007669"/>
    <property type="project" value="UniProtKB-KW"/>
</dbReference>
<dbReference type="Proteomes" id="UP000295773">
    <property type="component" value="Unassembled WGS sequence"/>
</dbReference>
<dbReference type="PANTHER" id="PTHR43861:SF1">
    <property type="entry name" value="TRANS-ACONITATE 2-METHYLTRANSFERASE"/>
    <property type="match status" value="1"/>
</dbReference>
<proteinExistence type="predicted"/>
<evidence type="ECO:0000259" key="3">
    <source>
        <dbReference type="Pfam" id="PF13649"/>
    </source>
</evidence>
<reference evidence="4 5" key="1">
    <citation type="submission" date="2019-03" db="EMBL/GenBank/DDBJ databases">
        <title>Genomic Encyclopedia of Type Strains, Phase IV (KMG-IV): sequencing the most valuable type-strain genomes for metagenomic binning, comparative biology and taxonomic classification.</title>
        <authorList>
            <person name="Goeker M."/>
        </authorList>
    </citation>
    <scope>NUCLEOTIDE SEQUENCE [LARGE SCALE GENOMIC DNA]</scope>
    <source>
        <strain evidence="4 5">DSM 29481</strain>
    </source>
</reference>
<dbReference type="RefSeq" id="WP_117547365.1">
    <property type="nucleotide sequence ID" value="NZ_JANKBG010000015.1"/>
</dbReference>
<keyword evidence="5" id="KW-1185">Reference proteome</keyword>
<dbReference type="CDD" id="cd02440">
    <property type="entry name" value="AdoMet_MTases"/>
    <property type="match status" value="1"/>
</dbReference>
<dbReference type="AlphaFoldDB" id="A0A4R3TA47"/>
<name>A0A4R3TA47_9FIRM</name>
<protein>
    <submittedName>
        <fullName evidence="4">Putative AdoMet-dependent methyltransferase</fullName>
    </submittedName>
</protein>
<keyword evidence="1 4" id="KW-0489">Methyltransferase</keyword>
<evidence type="ECO:0000313" key="5">
    <source>
        <dbReference type="Proteomes" id="UP000295773"/>
    </source>
</evidence>
<accession>A0A4R3TA47</accession>
<evidence type="ECO:0000256" key="1">
    <source>
        <dbReference type="ARBA" id="ARBA00022603"/>
    </source>
</evidence>